<accession>A0A917C9W6</accession>
<reference evidence="8" key="1">
    <citation type="journal article" date="2014" name="Int. J. Syst. Evol. Microbiol.">
        <title>Complete genome sequence of Corynebacterium casei LMG S-19264T (=DSM 44701T), isolated from a smear-ripened cheese.</title>
        <authorList>
            <consortium name="US DOE Joint Genome Institute (JGI-PGF)"/>
            <person name="Walter F."/>
            <person name="Albersmeier A."/>
            <person name="Kalinowski J."/>
            <person name="Ruckert C."/>
        </authorList>
    </citation>
    <scope>NUCLEOTIDE SEQUENCE</scope>
    <source>
        <strain evidence="8">CGMCC 1.16134</strain>
    </source>
</reference>
<evidence type="ECO:0000256" key="4">
    <source>
        <dbReference type="ARBA" id="ARBA00022989"/>
    </source>
</evidence>
<organism evidence="8 9">
    <name type="scientific">Paenibacillus albidus</name>
    <dbReference type="NCBI Taxonomy" id="2041023"/>
    <lineage>
        <taxon>Bacteria</taxon>
        <taxon>Bacillati</taxon>
        <taxon>Bacillota</taxon>
        <taxon>Bacilli</taxon>
        <taxon>Bacillales</taxon>
        <taxon>Paenibacillaceae</taxon>
        <taxon>Paenibacillus</taxon>
    </lineage>
</organism>
<dbReference type="RefSeq" id="WP_189025641.1">
    <property type="nucleotide sequence ID" value="NZ_BMKR01000009.1"/>
</dbReference>
<comment type="caution">
    <text evidence="8">The sequence shown here is derived from an EMBL/GenBank/DDBJ whole genome shotgun (WGS) entry which is preliminary data.</text>
</comment>
<dbReference type="InterPro" id="IPR035906">
    <property type="entry name" value="MetI-like_sf"/>
</dbReference>
<evidence type="ECO:0000259" key="7">
    <source>
        <dbReference type="PROSITE" id="PS50928"/>
    </source>
</evidence>
<dbReference type="PROSITE" id="PS50928">
    <property type="entry name" value="ABC_TM1"/>
    <property type="match status" value="1"/>
</dbReference>
<feature type="transmembrane region" description="Helical" evidence="6">
    <location>
        <begin position="21"/>
        <end position="40"/>
    </location>
</feature>
<keyword evidence="5 6" id="KW-0472">Membrane</keyword>
<dbReference type="SUPFAM" id="SSF161098">
    <property type="entry name" value="MetI-like"/>
    <property type="match status" value="1"/>
</dbReference>
<keyword evidence="4 6" id="KW-1133">Transmembrane helix</keyword>
<dbReference type="CDD" id="cd06261">
    <property type="entry name" value="TM_PBP2"/>
    <property type="match status" value="1"/>
</dbReference>
<keyword evidence="2 6" id="KW-0813">Transport</keyword>
<keyword evidence="3 6" id="KW-0812">Transmembrane</keyword>
<evidence type="ECO:0000256" key="3">
    <source>
        <dbReference type="ARBA" id="ARBA00022692"/>
    </source>
</evidence>
<dbReference type="GO" id="GO:0055085">
    <property type="term" value="P:transmembrane transport"/>
    <property type="evidence" value="ECO:0007669"/>
    <property type="project" value="InterPro"/>
</dbReference>
<dbReference type="Pfam" id="PF00528">
    <property type="entry name" value="BPD_transp_1"/>
    <property type="match status" value="1"/>
</dbReference>
<gene>
    <name evidence="8" type="ORF">GCM10010912_27440</name>
</gene>
<evidence type="ECO:0000256" key="1">
    <source>
        <dbReference type="ARBA" id="ARBA00004141"/>
    </source>
</evidence>
<protein>
    <submittedName>
        <fullName evidence="8">Sugar ABC transporter permease</fullName>
    </submittedName>
</protein>
<evidence type="ECO:0000256" key="6">
    <source>
        <dbReference type="RuleBase" id="RU363032"/>
    </source>
</evidence>
<feature type="transmembrane region" description="Helical" evidence="6">
    <location>
        <begin position="273"/>
        <end position="299"/>
    </location>
</feature>
<evidence type="ECO:0000256" key="5">
    <source>
        <dbReference type="ARBA" id="ARBA00023136"/>
    </source>
</evidence>
<dbReference type="InterPro" id="IPR000515">
    <property type="entry name" value="MetI-like"/>
</dbReference>
<dbReference type="Proteomes" id="UP000637643">
    <property type="component" value="Unassembled WGS sequence"/>
</dbReference>
<comment type="subcellular location">
    <subcellularLocation>
        <location evidence="6">Cell membrane</location>
        <topology evidence="6">Multi-pass membrane protein</topology>
    </subcellularLocation>
    <subcellularLocation>
        <location evidence="1">Membrane</location>
        <topology evidence="1">Multi-pass membrane protein</topology>
    </subcellularLocation>
</comment>
<feature type="transmembrane region" description="Helical" evidence="6">
    <location>
        <begin position="220"/>
        <end position="243"/>
    </location>
</feature>
<dbReference type="Gene3D" id="1.10.3720.10">
    <property type="entry name" value="MetI-like"/>
    <property type="match status" value="1"/>
</dbReference>
<name>A0A917C9W6_9BACL</name>
<evidence type="ECO:0000313" key="9">
    <source>
        <dbReference type="Proteomes" id="UP000637643"/>
    </source>
</evidence>
<dbReference type="GO" id="GO:0005886">
    <property type="term" value="C:plasma membrane"/>
    <property type="evidence" value="ECO:0007669"/>
    <property type="project" value="UniProtKB-SubCell"/>
</dbReference>
<evidence type="ECO:0000313" key="8">
    <source>
        <dbReference type="EMBL" id="GGF80809.1"/>
    </source>
</evidence>
<evidence type="ECO:0000256" key="2">
    <source>
        <dbReference type="ARBA" id="ARBA00022448"/>
    </source>
</evidence>
<comment type="similarity">
    <text evidence="6">Belongs to the binding-protein-dependent transport system permease family.</text>
</comment>
<dbReference type="AlphaFoldDB" id="A0A917C9W6"/>
<dbReference type="PANTHER" id="PTHR43496">
    <property type="entry name" value="PROTEIN LPLB"/>
    <property type="match status" value="1"/>
</dbReference>
<sequence length="309" mass="35133">MSVHVRETMRSKVRKDWLKNYSLYLIVLPVLLYYIIFHYLPIYGAIIAFKDYVPTKGIWGSPWVGLKHFQEFFDSYYFWRILKNTLVISLTSLVFGFPAPIILALLINEVKSRFFSRFVQTVTYMPHFISLVVVCGLIIDFTRDTGIVNSIIGPFGGDKVTMLNNPDYFVPIYVSSEIWQEIGWGSIIYLAAMGSIDPRQYEAATIDGAGRWKQTLHVTLPGIASTIIILLILKIGGILSVGYEKIILLYNPAIYESSDVISTYVFRKGLQEFGWSFSSAVGLFNSVINFTLLVGANWLSKKINQSSLW</sequence>
<keyword evidence="9" id="KW-1185">Reference proteome</keyword>
<dbReference type="EMBL" id="BMKR01000009">
    <property type="protein sequence ID" value="GGF80809.1"/>
    <property type="molecule type" value="Genomic_DNA"/>
</dbReference>
<proteinExistence type="inferred from homology"/>
<feature type="domain" description="ABC transmembrane type-1" evidence="7">
    <location>
        <begin position="82"/>
        <end position="294"/>
    </location>
</feature>
<reference evidence="8" key="2">
    <citation type="submission" date="2020-09" db="EMBL/GenBank/DDBJ databases">
        <authorList>
            <person name="Sun Q."/>
            <person name="Zhou Y."/>
        </authorList>
    </citation>
    <scope>NUCLEOTIDE SEQUENCE</scope>
    <source>
        <strain evidence="8">CGMCC 1.16134</strain>
    </source>
</reference>
<dbReference type="PANTHER" id="PTHR43496:SF1">
    <property type="entry name" value="POLYGALACTURONAN_RHAMNOGALACTURONAN TRANSPORT SYSTEM PERMEASE PROTEIN YTEP"/>
    <property type="match status" value="1"/>
</dbReference>
<feature type="transmembrane region" description="Helical" evidence="6">
    <location>
        <begin position="86"/>
        <end position="107"/>
    </location>
</feature>